<keyword evidence="7 9" id="KW-0496">Mitochondrion</keyword>
<organism evidence="10 11">
    <name type="scientific">Mucor circinelloides f. lusitanicus</name>
    <name type="common">Mucor racemosus var. lusitanicus</name>
    <dbReference type="NCBI Taxonomy" id="29924"/>
    <lineage>
        <taxon>Eukaryota</taxon>
        <taxon>Fungi</taxon>
        <taxon>Fungi incertae sedis</taxon>
        <taxon>Mucoromycota</taxon>
        <taxon>Mucoromycotina</taxon>
        <taxon>Mucoromycetes</taxon>
        <taxon>Mucorales</taxon>
        <taxon>Mucorineae</taxon>
        <taxon>Mucoraceae</taxon>
        <taxon>Mucor</taxon>
    </lineage>
</organism>
<evidence type="ECO:0000256" key="2">
    <source>
        <dbReference type="ARBA" id="ARBA00006416"/>
    </source>
</evidence>
<dbReference type="PANTHER" id="PTHR14154">
    <property type="entry name" value="UPF0041 BRAIN PROTEIN 44-RELATED"/>
    <property type="match status" value="1"/>
</dbReference>
<feature type="transmembrane region" description="Helical" evidence="9">
    <location>
        <begin position="78"/>
        <end position="98"/>
    </location>
</feature>
<keyword evidence="10" id="KW-0670">Pyruvate</keyword>
<evidence type="ECO:0000256" key="6">
    <source>
        <dbReference type="ARBA" id="ARBA00022989"/>
    </source>
</evidence>
<gene>
    <name evidence="10" type="ORF">FB192DRAFT_1389156</name>
</gene>
<evidence type="ECO:0000256" key="8">
    <source>
        <dbReference type="ARBA" id="ARBA00023136"/>
    </source>
</evidence>
<evidence type="ECO:0000256" key="7">
    <source>
        <dbReference type="ARBA" id="ARBA00023128"/>
    </source>
</evidence>
<evidence type="ECO:0000256" key="4">
    <source>
        <dbReference type="ARBA" id="ARBA00022692"/>
    </source>
</evidence>
<dbReference type="InterPro" id="IPR005336">
    <property type="entry name" value="MPC"/>
</dbReference>
<comment type="caution">
    <text evidence="9">Lacks conserved residue(s) required for the propagation of feature annotation.</text>
</comment>
<comment type="function">
    <text evidence="9">Mediates the uptake of pyruvate into mitochondria.</text>
</comment>
<comment type="similarity">
    <text evidence="2 9">Belongs to the mitochondrial pyruvate carrier (MPC) (TC 2.A.105) family.</text>
</comment>
<dbReference type="GO" id="GO:0006850">
    <property type="term" value="P:pyruvate import into mitochondria"/>
    <property type="evidence" value="ECO:0007669"/>
    <property type="project" value="InterPro"/>
</dbReference>
<dbReference type="AlphaFoldDB" id="A0A8H4EZY7"/>
<evidence type="ECO:0000313" key="11">
    <source>
        <dbReference type="Proteomes" id="UP000469890"/>
    </source>
</evidence>
<evidence type="ECO:0000256" key="1">
    <source>
        <dbReference type="ARBA" id="ARBA00004448"/>
    </source>
</evidence>
<evidence type="ECO:0000256" key="9">
    <source>
        <dbReference type="RuleBase" id="RU363100"/>
    </source>
</evidence>
<dbReference type="GO" id="GO:0005743">
    <property type="term" value="C:mitochondrial inner membrane"/>
    <property type="evidence" value="ECO:0007669"/>
    <property type="project" value="UniProtKB-SubCell"/>
</dbReference>
<proteinExistence type="inferred from homology"/>
<keyword evidence="3 9" id="KW-0813">Transport</keyword>
<sequence length="114" mass="12618">MSSVASQSLFSRFLNSPAGPKTIHFWAPTMKWGLVIAGLGDLQKPADQLSLSQNLSLGVTGLIWTRYGFVIIPKNYMVAAVNFSVFLTGMAQVGRILYHRQTTQEKKDDQLAMI</sequence>
<name>A0A8H4EZY7_MUCCL</name>
<dbReference type="Proteomes" id="UP000469890">
    <property type="component" value="Unassembled WGS sequence"/>
</dbReference>
<keyword evidence="6 9" id="KW-1133">Transmembrane helix</keyword>
<accession>A0A8H4EZY7</accession>
<protein>
    <recommendedName>
        <fullName evidence="9">Mitochondrial pyruvate carrier</fullName>
    </recommendedName>
</protein>
<dbReference type="EMBL" id="JAAECE010000006">
    <property type="protein sequence ID" value="KAF1799939.1"/>
    <property type="molecule type" value="Genomic_DNA"/>
</dbReference>
<reference evidence="10 11" key="1">
    <citation type="submission" date="2019-09" db="EMBL/GenBank/DDBJ databases">
        <authorList>
            <consortium name="DOE Joint Genome Institute"/>
            <person name="Mondo S.J."/>
            <person name="Navarro-Mendoza M.I."/>
            <person name="Perez-Arques C."/>
            <person name="Panchal S."/>
            <person name="Nicolas F.E."/>
            <person name="Ganguly P."/>
            <person name="Pangilinan J."/>
            <person name="Grigoriev I."/>
            <person name="Heitman J."/>
            <person name="Sanya K."/>
            <person name="Garre V."/>
        </authorList>
    </citation>
    <scope>NUCLEOTIDE SEQUENCE [LARGE SCALE GENOMIC DNA]</scope>
    <source>
        <strain evidence="10 11">MU402</strain>
    </source>
</reference>
<comment type="caution">
    <text evidence="10">The sequence shown here is derived from an EMBL/GenBank/DDBJ whole genome shotgun (WGS) entry which is preliminary data.</text>
</comment>
<evidence type="ECO:0000313" key="10">
    <source>
        <dbReference type="EMBL" id="KAF1799939.1"/>
    </source>
</evidence>
<evidence type="ECO:0000256" key="5">
    <source>
        <dbReference type="ARBA" id="ARBA00022792"/>
    </source>
</evidence>
<keyword evidence="4 9" id="KW-0812">Transmembrane</keyword>
<comment type="subcellular location">
    <subcellularLocation>
        <location evidence="1 9">Mitochondrion inner membrane</location>
        <topology evidence="1 9">Multi-pass membrane protein</topology>
    </subcellularLocation>
</comment>
<keyword evidence="8 9" id="KW-0472">Membrane</keyword>
<evidence type="ECO:0000256" key="3">
    <source>
        <dbReference type="ARBA" id="ARBA00022448"/>
    </source>
</evidence>
<keyword evidence="5 9" id="KW-0999">Mitochondrion inner membrane</keyword>
<dbReference type="Pfam" id="PF03650">
    <property type="entry name" value="MPC"/>
    <property type="match status" value="1"/>
</dbReference>